<dbReference type="GO" id="GO:0006310">
    <property type="term" value="P:DNA recombination"/>
    <property type="evidence" value="ECO:0007669"/>
    <property type="project" value="UniProtKB-KW"/>
</dbReference>
<dbReference type="Pfam" id="PF00589">
    <property type="entry name" value="Phage_integrase"/>
    <property type="match status" value="1"/>
</dbReference>
<dbReference type="Pfam" id="PF02899">
    <property type="entry name" value="Phage_int_SAM_1"/>
    <property type="match status" value="1"/>
</dbReference>
<dbReference type="Proteomes" id="UP000029737">
    <property type="component" value="Unassembled WGS sequence"/>
</dbReference>
<reference evidence="7 10" key="2">
    <citation type="submission" date="2017-08" db="EMBL/GenBank/DDBJ databases">
        <title>The complete genome sequence of moderately halophilic actinomycete Actinopolyspora erythraea YIM 90600, the producer of novel erythromycin, novel actinopolysporins A-C and tubercidin.</title>
        <authorList>
            <person name="Yin M."/>
            <person name="Tang S."/>
        </authorList>
    </citation>
    <scope>NUCLEOTIDE SEQUENCE [LARGE SCALE GENOMIC DNA]</scope>
    <source>
        <strain evidence="7 10">YIM 90600</strain>
    </source>
</reference>
<evidence type="ECO:0000313" key="9">
    <source>
        <dbReference type="Proteomes" id="UP000029737"/>
    </source>
</evidence>
<evidence type="ECO:0000259" key="5">
    <source>
        <dbReference type="PROSITE" id="PS51898"/>
    </source>
</evidence>
<dbReference type="EMBL" id="CP022752">
    <property type="protein sequence ID" value="ASU79215.1"/>
    <property type="molecule type" value="Genomic_DNA"/>
</dbReference>
<evidence type="ECO:0000313" key="7">
    <source>
        <dbReference type="EMBL" id="ASU79215.1"/>
    </source>
</evidence>
<keyword evidence="1" id="KW-0229">DNA integration</keyword>
<evidence type="ECO:0000313" key="8">
    <source>
        <dbReference type="EMBL" id="KGI80811.1"/>
    </source>
</evidence>
<dbReference type="InterPro" id="IPR004107">
    <property type="entry name" value="Integrase_SAM-like_N"/>
</dbReference>
<dbReference type="InterPro" id="IPR010998">
    <property type="entry name" value="Integrase_recombinase_N"/>
</dbReference>
<keyword evidence="2 4" id="KW-0238">DNA-binding</keyword>
<dbReference type="OrthoDB" id="4603684at2"/>
<feature type="domain" description="Tyr recombinase" evidence="5">
    <location>
        <begin position="112"/>
        <end position="308"/>
    </location>
</feature>
<keyword evidence="9" id="KW-1185">Reference proteome</keyword>
<organism evidence="7 10">
    <name type="scientific">Actinopolyspora erythraea</name>
    <dbReference type="NCBI Taxonomy" id="414996"/>
    <lineage>
        <taxon>Bacteria</taxon>
        <taxon>Bacillati</taxon>
        <taxon>Actinomycetota</taxon>
        <taxon>Actinomycetes</taxon>
        <taxon>Actinopolysporales</taxon>
        <taxon>Actinopolysporaceae</taxon>
        <taxon>Actinopolyspora</taxon>
    </lineage>
</organism>
<dbReference type="Gene3D" id="1.10.443.10">
    <property type="entry name" value="Intergrase catalytic core"/>
    <property type="match status" value="1"/>
</dbReference>
<accession>A0A099D4D7</accession>
<dbReference type="InterPro" id="IPR011010">
    <property type="entry name" value="DNA_brk_join_enz"/>
</dbReference>
<evidence type="ECO:0000256" key="3">
    <source>
        <dbReference type="ARBA" id="ARBA00023172"/>
    </source>
</evidence>
<dbReference type="KEGG" id="aey:CDG81_13990"/>
<dbReference type="HOGENOM" id="CLU_027562_9_0_11"/>
<keyword evidence="3" id="KW-0233">DNA recombination</keyword>
<dbReference type="EMBL" id="JPMV01000027">
    <property type="protein sequence ID" value="KGI80811.1"/>
    <property type="molecule type" value="Genomic_DNA"/>
</dbReference>
<evidence type="ECO:0000256" key="2">
    <source>
        <dbReference type="ARBA" id="ARBA00023125"/>
    </source>
</evidence>
<dbReference type="PROSITE" id="PS51898">
    <property type="entry name" value="TYR_RECOMBINASE"/>
    <property type="match status" value="1"/>
</dbReference>
<sequence length="326" mass="35931">MSTLADWIAAYLEHLQARKLAENSLRAYRRDLESIASELAEAAGVASDELPVESVTAQSLRSAFARHAASRSASSVTRAWSSWNGFFRFLVVEGATSGNPMPVVPKPRLTATTPKPLDGEETPERLLRLVAQGARKARDPWPERDLAILSTLLCTGLRSAELLELTVSALAGRRGERRLHVHGKGGSNRSIPIDESLEKVLEDYLETRKRRFGRRLPGGEPLFVNHRGEPLRRGGLQYLVRQSLRAAGVSDRVQRGAMVHALRHTFATRLAEDGANAAEIAKLLGHSSINSSQTYIDVTAREQRLSVRANRTHGVLNELSRNPESE</sequence>
<dbReference type="InterPro" id="IPR050090">
    <property type="entry name" value="Tyrosine_recombinase_XerCD"/>
</dbReference>
<dbReference type="AlphaFoldDB" id="A0A099D4D7"/>
<dbReference type="InterPro" id="IPR013762">
    <property type="entry name" value="Integrase-like_cat_sf"/>
</dbReference>
<proteinExistence type="predicted"/>
<dbReference type="InterPro" id="IPR044068">
    <property type="entry name" value="CB"/>
</dbReference>
<dbReference type="PROSITE" id="PS51900">
    <property type="entry name" value="CB"/>
    <property type="match status" value="1"/>
</dbReference>
<evidence type="ECO:0000313" key="10">
    <source>
        <dbReference type="Proteomes" id="UP000215043"/>
    </source>
</evidence>
<evidence type="ECO:0000256" key="4">
    <source>
        <dbReference type="PROSITE-ProRule" id="PRU01248"/>
    </source>
</evidence>
<dbReference type="SUPFAM" id="SSF56349">
    <property type="entry name" value="DNA breaking-rejoining enzymes"/>
    <property type="match status" value="1"/>
</dbReference>
<dbReference type="eggNOG" id="COG4974">
    <property type="taxonomic scope" value="Bacteria"/>
</dbReference>
<feature type="domain" description="Core-binding (CB)" evidence="6">
    <location>
        <begin position="2"/>
        <end position="91"/>
    </location>
</feature>
<dbReference type="PANTHER" id="PTHR30349">
    <property type="entry name" value="PHAGE INTEGRASE-RELATED"/>
    <property type="match status" value="1"/>
</dbReference>
<dbReference type="GO" id="GO:0015074">
    <property type="term" value="P:DNA integration"/>
    <property type="evidence" value="ECO:0007669"/>
    <property type="project" value="UniProtKB-KW"/>
</dbReference>
<evidence type="ECO:0000259" key="6">
    <source>
        <dbReference type="PROSITE" id="PS51900"/>
    </source>
</evidence>
<dbReference type="GO" id="GO:0003677">
    <property type="term" value="F:DNA binding"/>
    <property type="evidence" value="ECO:0007669"/>
    <property type="project" value="UniProtKB-UniRule"/>
</dbReference>
<evidence type="ECO:0000256" key="1">
    <source>
        <dbReference type="ARBA" id="ARBA00022908"/>
    </source>
</evidence>
<gene>
    <name evidence="7" type="ORF">CDG81_13990</name>
    <name evidence="8" type="ORF">IL38_15795</name>
</gene>
<protein>
    <submittedName>
        <fullName evidence="7">Integrase</fullName>
    </submittedName>
</protein>
<name>A0A099D4D7_9ACTN</name>
<dbReference type="Proteomes" id="UP000215043">
    <property type="component" value="Chromosome"/>
</dbReference>
<dbReference type="InterPro" id="IPR002104">
    <property type="entry name" value="Integrase_catalytic"/>
</dbReference>
<dbReference type="PANTHER" id="PTHR30349:SF90">
    <property type="entry name" value="TYROSINE RECOMBINASE XERD"/>
    <property type="match status" value="1"/>
</dbReference>
<dbReference type="RefSeq" id="WP_043574889.1">
    <property type="nucleotide sequence ID" value="NZ_CP022752.1"/>
</dbReference>
<dbReference type="Gene3D" id="1.10.150.130">
    <property type="match status" value="1"/>
</dbReference>
<reference evidence="8 9" key="1">
    <citation type="journal article" date="2014" name="PLoS ONE">
        <title>Identification and Characterization of a New Erythromycin Biosynthetic Gene Cluster in Actinopolyspora erythraea YIM90600, a Novel Erythronolide-Producing Halophilic Actinomycete Isolated from Salt Field.</title>
        <authorList>
            <person name="Chen D."/>
            <person name="Feng J."/>
            <person name="Huang L."/>
            <person name="Zhang Q."/>
            <person name="Wu J."/>
            <person name="Zhu X."/>
            <person name="Duan Y."/>
            <person name="Xu Z."/>
        </authorList>
    </citation>
    <scope>NUCLEOTIDE SEQUENCE [LARGE SCALE GENOMIC DNA]</scope>
    <source>
        <strain evidence="8 9">YIM90600</strain>
    </source>
</reference>